<dbReference type="InParanoid" id="A7E5H1"/>
<dbReference type="Proteomes" id="UP000001312">
    <property type="component" value="Unassembled WGS sequence"/>
</dbReference>
<gene>
    <name evidence="2" type="ORF">SS1G_00546</name>
</gene>
<dbReference type="KEGG" id="ssl:SS1G_00546"/>
<accession>A7E5H1</accession>
<dbReference type="HOGENOM" id="CLU_2962245_0_0_1"/>
<keyword evidence="3" id="KW-1185">Reference proteome</keyword>
<organism evidence="2 3">
    <name type="scientific">Sclerotinia sclerotiorum (strain ATCC 18683 / 1980 / Ss-1)</name>
    <name type="common">White mold</name>
    <name type="synonym">Whetzelinia sclerotiorum</name>
    <dbReference type="NCBI Taxonomy" id="665079"/>
    <lineage>
        <taxon>Eukaryota</taxon>
        <taxon>Fungi</taxon>
        <taxon>Dikarya</taxon>
        <taxon>Ascomycota</taxon>
        <taxon>Pezizomycotina</taxon>
        <taxon>Leotiomycetes</taxon>
        <taxon>Helotiales</taxon>
        <taxon>Sclerotiniaceae</taxon>
        <taxon>Sclerotinia</taxon>
    </lineage>
</organism>
<evidence type="ECO:0000256" key="1">
    <source>
        <dbReference type="SAM" id="SignalP"/>
    </source>
</evidence>
<proteinExistence type="predicted"/>
<dbReference type="GeneID" id="5495225"/>
<sequence length="59" mass="6985">MHFLTMCVLLCTRILDRAIHSSINSCQASNGPGKWRYEFRMRRKALNYAKKRKKDGGYY</sequence>
<dbReference type="AlphaFoldDB" id="A7E5H1"/>
<feature type="signal peptide" evidence="1">
    <location>
        <begin position="1"/>
        <end position="18"/>
    </location>
</feature>
<evidence type="ECO:0008006" key="4">
    <source>
        <dbReference type="Google" id="ProtNLM"/>
    </source>
</evidence>
<feature type="chain" id="PRO_5002708189" description="Secreted protein" evidence="1">
    <location>
        <begin position="19"/>
        <end position="59"/>
    </location>
</feature>
<reference evidence="3" key="1">
    <citation type="journal article" date="2011" name="PLoS Genet.">
        <title>Genomic analysis of the necrotrophic fungal pathogens Sclerotinia sclerotiorum and Botrytis cinerea.</title>
        <authorList>
            <person name="Amselem J."/>
            <person name="Cuomo C.A."/>
            <person name="van Kan J.A."/>
            <person name="Viaud M."/>
            <person name="Benito E.P."/>
            <person name="Couloux A."/>
            <person name="Coutinho P.M."/>
            <person name="de Vries R.P."/>
            <person name="Dyer P.S."/>
            <person name="Fillinger S."/>
            <person name="Fournier E."/>
            <person name="Gout L."/>
            <person name="Hahn M."/>
            <person name="Kohn L."/>
            <person name="Lapalu N."/>
            <person name="Plummer K.M."/>
            <person name="Pradier J.M."/>
            <person name="Quevillon E."/>
            <person name="Sharon A."/>
            <person name="Simon A."/>
            <person name="ten Have A."/>
            <person name="Tudzynski B."/>
            <person name="Tudzynski P."/>
            <person name="Wincker P."/>
            <person name="Andrew M."/>
            <person name="Anthouard V."/>
            <person name="Beever R.E."/>
            <person name="Beffa R."/>
            <person name="Benoit I."/>
            <person name="Bouzid O."/>
            <person name="Brault B."/>
            <person name="Chen Z."/>
            <person name="Choquer M."/>
            <person name="Collemare J."/>
            <person name="Cotton P."/>
            <person name="Danchin E.G."/>
            <person name="Da Silva C."/>
            <person name="Gautier A."/>
            <person name="Giraud C."/>
            <person name="Giraud T."/>
            <person name="Gonzalez C."/>
            <person name="Grossetete S."/>
            <person name="Guldener U."/>
            <person name="Henrissat B."/>
            <person name="Howlett B.J."/>
            <person name="Kodira C."/>
            <person name="Kretschmer M."/>
            <person name="Lappartient A."/>
            <person name="Leroch M."/>
            <person name="Levis C."/>
            <person name="Mauceli E."/>
            <person name="Neuveglise C."/>
            <person name="Oeser B."/>
            <person name="Pearson M."/>
            <person name="Poulain J."/>
            <person name="Poussereau N."/>
            <person name="Quesneville H."/>
            <person name="Rascle C."/>
            <person name="Schumacher J."/>
            <person name="Segurens B."/>
            <person name="Sexton A."/>
            <person name="Silva E."/>
            <person name="Sirven C."/>
            <person name="Soanes D.M."/>
            <person name="Talbot N.J."/>
            <person name="Templeton M."/>
            <person name="Yandava C."/>
            <person name="Yarden O."/>
            <person name="Zeng Q."/>
            <person name="Rollins J.A."/>
            <person name="Lebrun M.H."/>
            <person name="Dickman M."/>
        </authorList>
    </citation>
    <scope>NUCLEOTIDE SEQUENCE [LARGE SCALE GENOMIC DNA]</scope>
    <source>
        <strain evidence="3">ATCC 18683 / 1980 / Ss-1</strain>
    </source>
</reference>
<keyword evidence="1" id="KW-0732">Signal</keyword>
<dbReference type="EMBL" id="CH476621">
    <property type="protein sequence ID" value="EDN91143.1"/>
    <property type="molecule type" value="Genomic_DNA"/>
</dbReference>
<dbReference type="RefSeq" id="XP_001598457.1">
    <property type="nucleotide sequence ID" value="XM_001598407.1"/>
</dbReference>
<name>A7E5H1_SCLS1</name>
<protein>
    <recommendedName>
        <fullName evidence="4">Secreted protein</fullName>
    </recommendedName>
</protein>
<evidence type="ECO:0000313" key="2">
    <source>
        <dbReference type="EMBL" id="EDN91143.1"/>
    </source>
</evidence>
<evidence type="ECO:0000313" key="3">
    <source>
        <dbReference type="Proteomes" id="UP000001312"/>
    </source>
</evidence>